<dbReference type="AlphaFoldDB" id="A0A401YDE4"/>
<feature type="region of interest" description="Disordered" evidence="1">
    <location>
        <begin position="41"/>
        <end position="67"/>
    </location>
</feature>
<feature type="compositionally biased region" description="Low complexity" evidence="1">
    <location>
        <begin position="252"/>
        <end position="261"/>
    </location>
</feature>
<feature type="region of interest" description="Disordered" evidence="1">
    <location>
        <begin position="123"/>
        <end position="147"/>
    </location>
</feature>
<reference evidence="3 4" key="1">
    <citation type="submission" date="2018-12" db="EMBL/GenBank/DDBJ databases">
        <title>Draft genome sequence of Embleya hyalina NBRC 13850T.</title>
        <authorList>
            <person name="Komaki H."/>
            <person name="Hosoyama A."/>
            <person name="Kimura A."/>
            <person name="Ichikawa N."/>
            <person name="Tamura T."/>
        </authorList>
    </citation>
    <scope>NUCLEOTIDE SEQUENCE [LARGE SCALE GENOMIC DNA]</scope>
    <source>
        <strain evidence="3 4">NBRC 13850</strain>
    </source>
</reference>
<evidence type="ECO:0000313" key="3">
    <source>
        <dbReference type="EMBL" id="GCD92624.1"/>
    </source>
</evidence>
<proteinExistence type="predicted"/>
<gene>
    <name evidence="3" type="ORF">EHYA_00263</name>
</gene>
<feature type="compositionally biased region" description="Gly residues" evidence="1">
    <location>
        <begin position="132"/>
        <end position="143"/>
    </location>
</feature>
<organism evidence="3 4">
    <name type="scientific">Embleya hyalina</name>
    <dbReference type="NCBI Taxonomy" id="516124"/>
    <lineage>
        <taxon>Bacteria</taxon>
        <taxon>Bacillati</taxon>
        <taxon>Actinomycetota</taxon>
        <taxon>Actinomycetes</taxon>
        <taxon>Kitasatosporales</taxon>
        <taxon>Streptomycetaceae</taxon>
        <taxon>Embleya</taxon>
    </lineage>
</organism>
<evidence type="ECO:0000256" key="2">
    <source>
        <dbReference type="SAM" id="Phobius"/>
    </source>
</evidence>
<feature type="region of interest" description="Disordered" evidence="1">
    <location>
        <begin position="247"/>
        <end position="268"/>
    </location>
</feature>
<sequence>MGSTGIVGRQADFRPRPRASTRVFDPFIRHAIQGDTVRVRRSDRTSRRALVPPPIPLAPGTRPEEYQPFGYGGPVAPDEWGRHGGDFVDRERGSRGRLVLAALLLIAGAVVATVLLTGGDDSADAAAPPGPGTSGAPGPGASGGVSPVTGELLAAYQPQQVTRQAVEGGIRVTWRAPARTDGIAGYLAIAQSPSGTYQKTAFPATNTLDAMLSGDPVTADSCVIVVTVIDGTPGMKVAPGGLVCATGGPGAPGSVPPSAATRKPESKP</sequence>
<keyword evidence="2" id="KW-0812">Transmembrane</keyword>
<protein>
    <submittedName>
        <fullName evidence="3">Uncharacterized protein</fullName>
    </submittedName>
</protein>
<dbReference type="Proteomes" id="UP000286931">
    <property type="component" value="Unassembled WGS sequence"/>
</dbReference>
<evidence type="ECO:0000256" key="1">
    <source>
        <dbReference type="SAM" id="MobiDB-lite"/>
    </source>
</evidence>
<dbReference type="EMBL" id="BIFH01000013">
    <property type="protein sequence ID" value="GCD92624.1"/>
    <property type="molecule type" value="Genomic_DNA"/>
</dbReference>
<comment type="caution">
    <text evidence="3">The sequence shown here is derived from an EMBL/GenBank/DDBJ whole genome shotgun (WGS) entry which is preliminary data.</text>
</comment>
<accession>A0A401YDE4</accession>
<name>A0A401YDE4_9ACTN</name>
<evidence type="ECO:0000313" key="4">
    <source>
        <dbReference type="Proteomes" id="UP000286931"/>
    </source>
</evidence>
<keyword evidence="2" id="KW-0472">Membrane</keyword>
<keyword evidence="4" id="KW-1185">Reference proteome</keyword>
<keyword evidence="2" id="KW-1133">Transmembrane helix</keyword>
<feature type="transmembrane region" description="Helical" evidence="2">
    <location>
        <begin position="98"/>
        <end position="119"/>
    </location>
</feature>